<evidence type="ECO:0000313" key="2">
    <source>
        <dbReference type="Proteomes" id="UP001172728"/>
    </source>
</evidence>
<comment type="caution">
    <text evidence="1">The sequence shown here is derived from an EMBL/GenBank/DDBJ whole genome shotgun (WGS) entry which is preliminary data.</text>
</comment>
<organism evidence="1 2">
    <name type="scientific">Demequina litoralis</name>
    <dbReference type="NCBI Taxonomy" id="3051660"/>
    <lineage>
        <taxon>Bacteria</taxon>
        <taxon>Bacillati</taxon>
        <taxon>Actinomycetota</taxon>
        <taxon>Actinomycetes</taxon>
        <taxon>Micrococcales</taxon>
        <taxon>Demequinaceae</taxon>
        <taxon>Demequina</taxon>
    </lineage>
</organism>
<dbReference type="EMBL" id="JAUHPW010000002">
    <property type="protein sequence ID" value="MDN4474891.1"/>
    <property type="molecule type" value="Genomic_DNA"/>
</dbReference>
<sequence>MRWELLFADLESRLDAEERADVDAEIAERTRDERAAVVLAGRLAAHAGLPASVVLRGGGRAVGTVADVAGTWVLLDAPDGQAVVPLDAVAAIDGLGHASAPLTEVRRRLSVASALRELAEAGLPVRVETDGGAWRGVIVSVGADHLDLAVDSTMRAVPLGAVVAVRTG</sequence>
<evidence type="ECO:0000313" key="1">
    <source>
        <dbReference type="EMBL" id="MDN4474891.1"/>
    </source>
</evidence>
<proteinExistence type="predicted"/>
<reference evidence="1" key="1">
    <citation type="submission" date="2023-06" db="EMBL/GenBank/DDBJ databases">
        <title>Sysu t00192.</title>
        <authorList>
            <person name="Gao L."/>
            <person name="Fang B.-Z."/>
            <person name="Li W.-J."/>
        </authorList>
    </citation>
    <scope>NUCLEOTIDE SEQUENCE</scope>
    <source>
        <strain evidence="1">SYSU T00192</strain>
    </source>
</reference>
<dbReference type="RefSeq" id="WP_301131312.1">
    <property type="nucleotide sequence ID" value="NZ_JAUHPW010000002.1"/>
</dbReference>
<protein>
    <recommendedName>
        <fullName evidence="3">Fis family transcriptional regulator</fullName>
    </recommendedName>
</protein>
<dbReference type="Proteomes" id="UP001172728">
    <property type="component" value="Unassembled WGS sequence"/>
</dbReference>
<accession>A0ABT8G6Y9</accession>
<evidence type="ECO:0008006" key="3">
    <source>
        <dbReference type="Google" id="ProtNLM"/>
    </source>
</evidence>
<name>A0ABT8G6Y9_9MICO</name>
<keyword evidence="2" id="KW-1185">Reference proteome</keyword>
<gene>
    <name evidence="1" type="ORF">QQX09_03360</name>
</gene>